<dbReference type="EMBL" id="JBIACK010000009">
    <property type="protein sequence ID" value="MFE8702369.1"/>
    <property type="molecule type" value="Genomic_DNA"/>
</dbReference>
<proteinExistence type="predicted"/>
<reference evidence="2 3" key="1">
    <citation type="submission" date="2024-08" db="EMBL/GenBank/DDBJ databases">
        <title>Two novel Cytobacillus novel species.</title>
        <authorList>
            <person name="Liu G."/>
        </authorList>
    </citation>
    <scope>NUCLEOTIDE SEQUENCE [LARGE SCALE GENOMIC DNA]</scope>
    <source>
        <strain evidence="2 3">FJAT-54145</strain>
    </source>
</reference>
<dbReference type="Proteomes" id="UP001601059">
    <property type="component" value="Unassembled WGS sequence"/>
</dbReference>
<keyword evidence="1" id="KW-0812">Transmembrane</keyword>
<evidence type="ECO:0000256" key="1">
    <source>
        <dbReference type="SAM" id="Phobius"/>
    </source>
</evidence>
<comment type="caution">
    <text evidence="2">The sequence shown here is derived from an EMBL/GenBank/DDBJ whole genome shotgun (WGS) entry which is preliminary data.</text>
</comment>
<feature type="transmembrane region" description="Helical" evidence="1">
    <location>
        <begin position="125"/>
        <end position="142"/>
    </location>
</feature>
<dbReference type="PANTHER" id="PTHR34821:SF2">
    <property type="entry name" value="INNER MEMBRANE PROTEIN YDCZ"/>
    <property type="match status" value="1"/>
</dbReference>
<evidence type="ECO:0000313" key="3">
    <source>
        <dbReference type="Proteomes" id="UP001601059"/>
    </source>
</evidence>
<dbReference type="InterPro" id="IPR006750">
    <property type="entry name" value="YdcZ"/>
</dbReference>
<dbReference type="PANTHER" id="PTHR34821">
    <property type="entry name" value="INNER MEMBRANE PROTEIN YDCZ"/>
    <property type="match status" value="1"/>
</dbReference>
<dbReference type="RefSeq" id="WP_389362336.1">
    <property type="nucleotide sequence ID" value="NZ_JBIACK010000009.1"/>
</dbReference>
<keyword evidence="3" id="KW-1185">Reference proteome</keyword>
<feature type="transmembrane region" description="Helical" evidence="1">
    <location>
        <begin position="67"/>
        <end position="87"/>
    </location>
</feature>
<dbReference type="Pfam" id="PF04657">
    <property type="entry name" value="DMT_YdcZ"/>
    <property type="match status" value="1"/>
</dbReference>
<sequence length="144" mass="15295">MKLLFPILAVIGGLAVGLQATINGGLGKKVGTIETSFISFTIGTLALLFMVIFFGKGNIMAVGDVPKWQLTGGLLGALYVFIMVLVVPKLGVASSLMAVIAGQLIMGAILDHFGLLGGRQIPFDSKRMIAIGLFFVAIYLFYRK</sequence>
<evidence type="ECO:0000313" key="2">
    <source>
        <dbReference type="EMBL" id="MFE8702369.1"/>
    </source>
</evidence>
<feature type="transmembrane region" description="Helical" evidence="1">
    <location>
        <begin position="93"/>
        <end position="113"/>
    </location>
</feature>
<protein>
    <submittedName>
        <fullName evidence="2">DMT family transporter</fullName>
    </submittedName>
</protein>
<keyword evidence="1" id="KW-1133">Transmembrane helix</keyword>
<gene>
    <name evidence="2" type="ORF">ACFYKX_17365</name>
</gene>
<organism evidence="2 3">
    <name type="scientific">Cytobacillus spartinae</name>
    <dbReference type="NCBI Taxonomy" id="3299023"/>
    <lineage>
        <taxon>Bacteria</taxon>
        <taxon>Bacillati</taxon>
        <taxon>Bacillota</taxon>
        <taxon>Bacilli</taxon>
        <taxon>Bacillales</taxon>
        <taxon>Bacillaceae</taxon>
        <taxon>Cytobacillus</taxon>
    </lineage>
</organism>
<feature type="transmembrane region" description="Helical" evidence="1">
    <location>
        <begin position="36"/>
        <end position="55"/>
    </location>
</feature>
<accession>A0ABW6KF64</accession>
<name>A0ABW6KF64_9BACI</name>
<keyword evidence="1" id="KW-0472">Membrane</keyword>